<comment type="caution">
    <text evidence="2">The sequence shown here is derived from an EMBL/GenBank/DDBJ whole genome shotgun (WGS) entry which is preliminary data.</text>
</comment>
<sequence length="129" mass="15296">MESMKKKIRIEYPLNPASGSILWGAISTPSGLQRWFADNVSKINKTYTFKWGKTETRNAEILNQRTESFIRFHWIDDDPKTYFELKIHYNELTKDHLLEVTDFAIPGEEEDTRNLWNFQIEILRRICGV</sequence>
<name>A0A412GNX8_9BACT</name>
<dbReference type="EMBL" id="QRUU01000027">
    <property type="protein sequence ID" value="RGR96538.1"/>
    <property type="molecule type" value="Genomic_DNA"/>
</dbReference>
<evidence type="ECO:0000313" key="2">
    <source>
        <dbReference type="EMBL" id="RGR96538.1"/>
    </source>
</evidence>
<dbReference type="InterPro" id="IPR045736">
    <property type="entry name" value="START_2"/>
</dbReference>
<dbReference type="Pfam" id="PF19569">
    <property type="entry name" value="START_2"/>
    <property type="match status" value="1"/>
</dbReference>
<dbReference type="InterPro" id="IPR023393">
    <property type="entry name" value="START-like_dom_sf"/>
</dbReference>
<dbReference type="Proteomes" id="UP000285864">
    <property type="component" value="Unassembled WGS sequence"/>
</dbReference>
<dbReference type="SUPFAM" id="SSF55961">
    <property type="entry name" value="Bet v1-like"/>
    <property type="match status" value="1"/>
</dbReference>
<keyword evidence="3" id="KW-1185">Reference proteome</keyword>
<reference evidence="2 3" key="1">
    <citation type="submission" date="2018-08" db="EMBL/GenBank/DDBJ databases">
        <title>A genome reference for cultivated species of the human gut microbiota.</title>
        <authorList>
            <person name="Zou Y."/>
            <person name="Xue W."/>
            <person name="Luo G."/>
        </authorList>
    </citation>
    <scope>NUCLEOTIDE SEQUENCE [LARGE SCALE GENOMIC DNA]</scope>
    <source>
        <strain evidence="2 3">AF24-2</strain>
    </source>
</reference>
<evidence type="ECO:0000259" key="1">
    <source>
        <dbReference type="Pfam" id="PF19569"/>
    </source>
</evidence>
<accession>A0A412GNX8</accession>
<feature type="domain" description="START-like" evidence="1">
    <location>
        <begin position="3"/>
        <end position="128"/>
    </location>
</feature>
<dbReference type="AlphaFoldDB" id="A0A412GNX8"/>
<dbReference type="Gene3D" id="3.30.530.20">
    <property type="match status" value="1"/>
</dbReference>
<evidence type="ECO:0000313" key="3">
    <source>
        <dbReference type="Proteomes" id="UP000285864"/>
    </source>
</evidence>
<organism evidence="2 3">
    <name type="scientific">Phocaeicola coprocola</name>
    <dbReference type="NCBI Taxonomy" id="310298"/>
    <lineage>
        <taxon>Bacteria</taxon>
        <taxon>Pseudomonadati</taxon>
        <taxon>Bacteroidota</taxon>
        <taxon>Bacteroidia</taxon>
        <taxon>Bacteroidales</taxon>
        <taxon>Bacteroidaceae</taxon>
        <taxon>Phocaeicola</taxon>
    </lineage>
</organism>
<proteinExistence type="predicted"/>
<protein>
    <recommendedName>
        <fullName evidence="1">START-like domain-containing protein</fullName>
    </recommendedName>
</protein>
<gene>
    <name evidence="2" type="ORF">DWY20_07585</name>
</gene>